<organism evidence="2 3">
    <name type="scientific">Lichtheimia corymbifera JMRC:FSU:9682</name>
    <dbReference type="NCBI Taxonomy" id="1263082"/>
    <lineage>
        <taxon>Eukaryota</taxon>
        <taxon>Fungi</taxon>
        <taxon>Fungi incertae sedis</taxon>
        <taxon>Mucoromycota</taxon>
        <taxon>Mucoromycotina</taxon>
        <taxon>Mucoromycetes</taxon>
        <taxon>Mucorales</taxon>
        <taxon>Lichtheimiaceae</taxon>
        <taxon>Lichtheimia</taxon>
    </lineage>
</organism>
<dbReference type="EMBL" id="CBTN010000010">
    <property type="protein sequence ID" value="CDH51651.1"/>
    <property type="molecule type" value="Genomic_DNA"/>
</dbReference>
<evidence type="ECO:0000313" key="2">
    <source>
        <dbReference type="EMBL" id="CDH51651.1"/>
    </source>
</evidence>
<name>A0A068RRS8_9FUNG</name>
<dbReference type="VEuPathDB" id="FungiDB:LCOR_03227.1"/>
<reference evidence="2" key="1">
    <citation type="submission" date="2013-08" db="EMBL/GenBank/DDBJ databases">
        <title>Gene expansion shapes genome architecture in the human pathogen Lichtheimia corymbifera: an evolutionary genomics analysis in the ancient terrestrial Mucorales (Mucoromycotina).</title>
        <authorList>
            <person name="Schwartze V.U."/>
            <person name="Winter S."/>
            <person name="Shelest E."/>
            <person name="Marcet-Houben M."/>
            <person name="Horn F."/>
            <person name="Wehner S."/>
            <person name="Hoffmann K."/>
            <person name="Riege K."/>
            <person name="Sammeth M."/>
            <person name="Nowrousian M."/>
            <person name="Valiante V."/>
            <person name="Linde J."/>
            <person name="Jacobsen I.D."/>
            <person name="Marz M."/>
            <person name="Brakhage A.A."/>
            <person name="Gabaldon T."/>
            <person name="Bocker S."/>
            <person name="Voigt K."/>
        </authorList>
    </citation>
    <scope>NUCLEOTIDE SEQUENCE [LARGE SCALE GENOMIC DNA]</scope>
    <source>
        <strain evidence="2">FSU 9682</strain>
    </source>
</reference>
<comment type="caution">
    <text evidence="2">The sequence shown here is derived from an EMBL/GenBank/DDBJ whole genome shotgun (WGS) entry which is preliminary data.</text>
</comment>
<evidence type="ECO:0000256" key="1">
    <source>
        <dbReference type="SAM" id="MobiDB-lite"/>
    </source>
</evidence>
<gene>
    <name evidence="2" type="ORF">LCOR_03227.1</name>
</gene>
<feature type="region of interest" description="Disordered" evidence="1">
    <location>
        <begin position="72"/>
        <end position="112"/>
    </location>
</feature>
<protein>
    <submittedName>
        <fullName evidence="2">Uncharacterized protein</fullName>
    </submittedName>
</protein>
<dbReference type="AlphaFoldDB" id="A0A068RRS8"/>
<evidence type="ECO:0000313" key="3">
    <source>
        <dbReference type="Proteomes" id="UP000027586"/>
    </source>
</evidence>
<sequence>MPRELVFDQGVLKLSSFDPLSNRVETRILKLPDVPALESLEQLFINTSSTPYTTQPNTRATEVPLLRSTRSLNTKKPLSPNRAPRRCYSNPALSKKKDVMGSSAETWKMPRRSPSKRNLLNALSGLIQKAKRPASIRRRVSSRRSSANSSIQGTWHTQTWLIEMRASTDSLVEPTTKGSRCCPSENWWATSPPLNTATHVL</sequence>
<keyword evidence="3" id="KW-1185">Reference proteome</keyword>
<dbReference type="OrthoDB" id="2226574at2759"/>
<proteinExistence type="predicted"/>
<accession>A0A068RRS8</accession>
<dbReference type="Proteomes" id="UP000027586">
    <property type="component" value="Unassembled WGS sequence"/>
</dbReference>